<accession>A0AAN6LNS2</accession>
<keyword evidence="3" id="KW-1185">Reference proteome</keyword>
<dbReference type="Proteomes" id="UP001280581">
    <property type="component" value="Unassembled WGS sequence"/>
</dbReference>
<dbReference type="AlphaFoldDB" id="A0AAN6LNS2"/>
<evidence type="ECO:0000256" key="1">
    <source>
        <dbReference type="SAM" id="MobiDB-lite"/>
    </source>
</evidence>
<evidence type="ECO:0000313" key="3">
    <source>
        <dbReference type="Proteomes" id="UP001280581"/>
    </source>
</evidence>
<dbReference type="EMBL" id="WVTA01000021">
    <property type="protein sequence ID" value="KAK3197315.1"/>
    <property type="molecule type" value="Genomic_DNA"/>
</dbReference>
<name>A0AAN6LNS2_9PLEO</name>
<feature type="compositionally biased region" description="Acidic residues" evidence="1">
    <location>
        <begin position="273"/>
        <end position="295"/>
    </location>
</feature>
<feature type="region of interest" description="Disordered" evidence="1">
    <location>
        <begin position="266"/>
        <end position="336"/>
    </location>
</feature>
<feature type="compositionally biased region" description="Acidic residues" evidence="1">
    <location>
        <begin position="302"/>
        <end position="329"/>
    </location>
</feature>
<sequence>MAHKRELSLSVAVDRKKRKPAFQLSSNNTPIIAQSNPSQPRRRLEAQSQFAAFPRDILEHIEKQFALRISKLSEGMERYPPQSWKPRYTLESGIKQLYPPKDHSWSSQFVGQNVYTCISAANTGLLMMLLKMQPQLLNGDYAFHKLDTGLNIDNWGANPSPFDLHAIRRGEIGYHFDKNGALGICFLCESYDGFDHEIKSGFDNLENDNVLQVVPRDFGRNCFFVKATSNPTPPQKKGVRFLLKKMPKFEEDDNSDEDNVARLFEKGKKSEENHEEDGHEETDADEGCEEYDDDMGERFEEYTEEDVDDYDDEMDEYSSESNDEMEEADFIGLEGL</sequence>
<evidence type="ECO:0000313" key="2">
    <source>
        <dbReference type="EMBL" id="KAK3197315.1"/>
    </source>
</evidence>
<reference evidence="2 3" key="1">
    <citation type="submission" date="2021-02" db="EMBL/GenBank/DDBJ databases">
        <title>Genome assembly of Pseudopithomyces chartarum.</title>
        <authorList>
            <person name="Jauregui R."/>
            <person name="Singh J."/>
            <person name="Voisey C."/>
        </authorList>
    </citation>
    <scope>NUCLEOTIDE SEQUENCE [LARGE SCALE GENOMIC DNA]</scope>
    <source>
        <strain evidence="2 3">AGR01</strain>
    </source>
</reference>
<gene>
    <name evidence="2" type="ORF">GRF29_1536g1333762</name>
</gene>
<proteinExistence type="predicted"/>
<organism evidence="2 3">
    <name type="scientific">Pseudopithomyces chartarum</name>
    <dbReference type="NCBI Taxonomy" id="1892770"/>
    <lineage>
        <taxon>Eukaryota</taxon>
        <taxon>Fungi</taxon>
        <taxon>Dikarya</taxon>
        <taxon>Ascomycota</taxon>
        <taxon>Pezizomycotina</taxon>
        <taxon>Dothideomycetes</taxon>
        <taxon>Pleosporomycetidae</taxon>
        <taxon>Pleosporales</taxon>
        <taxon>Massarineae</taxon>
        <taxon>Didymosphaeriaceae</taxon>
        <taxon>Pseudopithomyces</taxon>
    </lineage>
</organism>
<protein>
    <submittedName>
        <fullName evidence="2">Uncharacterized protein</fullName>
    </submittedName>
</protein>
<comment type="caution">
    <text evidence="2">The sequence shown here is derived from an EMBL/GenBank/DDBJ whole genome shotgun (WGS) entry which is preliminary data.</text>
</comment>